<reference evidence="1" key="1">
    <citation type="submission" date="2014-09" db="EMBL/GenBank/DDBJ databases">
        <authorList>
            <person name="Magalhaes I.L.F."/>
            <person name="Oliveira U."/>
            <person name="Santos F.R."/>
            <person name="Vidigal T.H.D.A."/>
            <person name="Brescovit A.D."/>
            <person name="Santos A.J."/>
        </authorList>
    </citation>
    <scope>NUCLEOTIDE SEQUENCE</scope>
    <source>
        <tissue evidence="1">Shoot tissue taken approximately 20 cm above the soil surface</tissue>
    </source>
</reference>
<dbReference type="EMBL" id="GBRH01213723">
    <property type="protein sequence ID" value="JAD84172.1"/>
    <property type="molecule type" value="Transcribed_RNA"/>
</dbReference>
<reference evidence="1" key="2">
    <citation type="journal article" date="2015" name="Data Brief">
        <title>Shoot transcriptome of the giant reed, Arundo donax.</title>
        <authorList>
            <person name="Barrero R.A."/>
            <person name="Guerrero F.D."/>
            <person name="Moolhuijzen P."/>
            <person name="Goolsby J.A."/>
            <person name="Tidwell J."/>
            <person name="Bellgard S.E."/>
            <person name="Bellgard M.I."/>
        </authorList>
    </citation>
    <scope>NUCLEOTIDE SEQUENCE</scope>
    <source>
        <tissue evidence="1">Shoot tissue taken approximately 20 cm above the soil surface</tissue>
    </source>
</reference>
<dbReference type="InterPro" id="IPR032675">
    <property type="entry name" value="LRR_dom_sf"/>
</dbReference>
<dbReference type="Gene3D" id="3.80.10.10">
    <property type="entry name" value="Ribonuclease Inhibitor"/>
    <property type="match status" value="1"/>
</dbReference>
<name>A0A0A9DK90_ARUDO</name>
<dbReference type="AlphaFoldDB" id="A0A0A9DK90"/>
<accession>A0A0A9DK90</accession>
<protein>
    <submittedName>
        <fullName evidence="1">Uncharacterized protein</fullName>
    </submittedName>
</protein>
<organism evidence="1">
    <name type="scientific">Arundo donax</name>
    <name type="common">Giant reed</name>
    <name type="synonym">Donax arundinaceus</name>
    <dbReference type="NCBI Taxonomy" id="35708"/>
    <lineage>
        <taxon>Eukaryota</taxon>
        <taxon>Viridiplantae</taxon>
        <taxon>Streptophyta</taxon>
        <taxon>Embryophyta</taxon>
        <taxon>Tracheophyta</taxon>
        <taxon>Spermatophyta</taxon>
        <taxon>Magnoliopsida</taxon>
        <taxon>Liliopsida</taxon>
        <taxon>Poales</taxon>
        <taxon>Poaceae</taxon>
        <taxon>PACMAD clade</taxon>
        <taxon>Arundinoideae</taxon>
        <taxon>Arundineae</taxon>
        <taxon>Arundo</taxon>
    </lineage>
</organism>
<sequence>MEILPPFSQLPFLEKLSLIGMSSLKEVRFDFDNANASSGSHSFEDDMSDLDDFALTELEICKCSMLTSLRLLSCKALTKLSIKDCAVLASIDGLQLLDKLEVCEIKECPCFLSASDIERPLQRTTCI</sequence>
<evidence type="ECO:0000313" key="1">
    <source>
        <dbReference type="EMBL" id="JAD84172.1"/>
    </source>
</evidence>
<proteinExistence type="predicted"/>